<accession>A0A4D6LLK7</accession>
<organism evidence="2 3">
    <name type="scientific">Vigna unguiculata</name>
    <name type="common">Cowpea</name>
    <dbReference type="NCBI Taxonomy" id="3917"/>
    <lineage>
        <taxon>Eukaryota</taxon>
        <taxon>Viridiplantae</taxon>
        <taxon>Streptophyta</taxon>
        <taxon>Embryophyta</taxon>
        <taxon>Tracheophyta</taxon>
        <taxon>Spermatophyta</taxon>
        <taxon>Magnoliopsida</taxon>
        <taxon>eudicotyledons</taxon>
        <taxon>Gunneridae</taxon>
        <taxon>Pentapetalae</taxon>
        <taxon>rosids</taxon>
        <taxon>fabids</taxon>
        <taxon>Fabales</taxon>
        <taxon>Fabaceae</taxon>
        <taxon>Papilionoideae</taxon>
        <taxon>50 kb inversion clade</taxon>
        <taxon>NPAAA clade</taxon>
        <taxon>indigoferoid/millettioid clade</taxon>
        <taxon>Phaseoleae</taxon>
        <taxon>Vigna</taxon>
    </lineage>
</organism>
<dbReference type="Proteomes" id="UP000501690">
    <property type="component" value="Linkage Group LG4"/>
</dbReference>
<reference evidence="2 3" key="1">
    <citation type="submission" date="2019-04" db="EMBL/GenBank/DDBJ databases">
        <title>An improved genome assembly and genetic linkage map for asparagus bean, Vigna unguiculata ssp. sesquipedialis.</title>
        <authorList>
            <person name="Xia Q."/>
            <person name="Zhang R."/>
            <person name="Dong Y."/>
        </authorList>
    </citation>
    <scope>NUCLEOTIDE SEQUENCE [LARGE SCALE GENOMIC DNA]</scope>
    <source>
        <tissue evidence="2">Leaf</tissue>
    </source>
</reference>
<feature type="transmembrane region" description="Helical" evidence="1">
    <location>
        <begin position="15"/>
        <end position="32"/>
    </location>
</feature>
<keyword evidence="1" id="KW-0812">Transmembrane</keyword>
<dbReference type="AlphaFoldDB" id="A0A4D6LLK7"/>
<name>A0A4D6LLK7_VIGUN</name>
<protein>
    <submittedName>
        <fullName evidence="2">Uncharacterized protein</fullName>
    </submittedName>
</protein>
<keyword evidence="1" id="KW-0472">Membrane</keyword>
<keyword evidence="1" id="KW-1133">Transmembrane helix</keyword>
<evidence type="ECO:0000313" key="2">
    <source>
        <dbReference type="EMBL" id="QCD89669.1"/>
    </source>
</evidence>
<dbReference type="EMBL" id="CP039348">
    <property type="protein sequence ID" value="QCD89669.1"/>
    <property type="molecule type" value="Genomic_DNA"/>
</dbReference>
<evidence type="ECO:0000313" key="3">
    <source>
        <dbReference type="Proteomes" id="UP000501690"/>
    </source>
</evidence>
<sequence>MFLELGCIVAYLKNIWVVILDAVMCCFCLVCANSEETRYSRPSEWVSHEQEYQKPSMVLVQVVAQATSSSFEREVISFRRGSLAKRENAKAPLFHYSIPRLGERSSPKRENLSRLSKCF</sequence>
<proteinExistence type="predicted"/>
<evidence type="ECO:0000256" key="1">
    <source>
        <dbReference type="SAM" id="Phobius"/>
    </source>
</evidence>
<gene>
    <name evidence="2" type="ORF">DEO72_LG4g615</name>
</gene>
<keyword evidence="3" id="KW-1185">Reference proteome</keyword>